<organism evidence="1 3">
    <name type="scientific">Dreissena polymorpha</name>
    <name type="common">Zebra mussel</name>
    <name type="synonym">Mytilus polymorpha</name>
    <dbReference type="NCBI Taxonomy" id="45954"/>
    <lineage>
        <taxon>Eukaryota</taxon>
        <taxon>Metazoa</taxon>
        <taxon>Spiralia</taxon>
        <taxon>Lophotrochozoa</taxon>
        <taxon>Mollusca</taxon>
        <taxon>Bivalvia</taxon>
        <taxon>Autobranchia</taxon>
        <taxon>Heteroconchia</taxon>
        <taxon>Euheterodonta</taxon>
        <taxon>Imparidentia</taxon>
        <taxon>Neoheterodontei</taxon>
        <taxon>Myida</taxon>
        <taxon>Dreissenoidea</taxon>
        <taxon>Dreissenidae</taxon>
        <taxon>Dreissena</taxon>
    </lineage>
</organism>
<keyword evidence="3" id="KW-1185">Reference proteome</keyword>
<proteinExistence type="predicted"/>
<evidence type="ECO:0000313" key="1">
    <source>
        <dbReference type="EMBL" id="KAH3772390.1"/>
    </source>
</evidence>
<dbReference type="AlphaFoldDB" id="A0A9D4E4N3"/>
<evidence type="ECO:0000313" key="3">
    <source>
        <dbReference type="Proteomes" id="UP000828390"/>
    </source>
</evidence>
<comment type="caution">
    <text evidence="1">The sequence shown here is derived from an EMBL/GenBank/DDBJ whole genome shotgun (WGS) entry which is preliminary data.</text>
</comment>
<sequence>MIGHGFWNPDMNTTARDTSSFSTQTFLTVGIHQSNVKILKGFFSEALDRLSSLLINSRIAATEKVGLDHSADPNDSCYQMRHMRNVKPLIQ</sequence>
<name>A0A9D4E4N3_DREPO</name>
<dbReference type="Proteomes" id="UP000828390">
    <property type="component" value="Unassembled WGS sequence"/>
</dbReference>
<reference evidence="1" key="2">
    <citation type="submission" date="2020-11" db="EMBL/GenBank/DDBJ databases">
        <authorList>
            <person name="McCartney M.A."/>
            <person name="Auch B."/>
            <person name="Kono T."/>
            <person name="Mallez S."/>
            <person name="Becker A."/>
            <person name="Gohl D.M."/>
            <person name="Silverstein K.A.T."/>
            <person name="Koren S."/>
            <person name="Bechman K.B."/>
            <person name="Herman A."/>
            <person name="Abrahante J.E."/>
            <person name="Garbe J."/>
        </authorList>
    </citation>
    <scope>NUCLEOTIDE SEQUENCE</scope>
    <source>
        <strain evidence="1">Duluth1</strain>
        <tissue evidence="1">Whole animal</tissue>
    </source>
</reference>
<gene>
    <name evidence="1" type="ORF">DPMN_173727</name>
    <name evidence="2" type="ORF">DPMN_173797</name>
</gene>
<accession>A0A9D4E4N3</accession>
<dbReference type="EMBL" id="JAIWYP010000009">
    <property type="protein sequence ID" value="KAH3772390.1"/>
    <property type="molecule type" value="Genomic_DNA"/>
</dbReference>
<evidence type="ECO:0000313" key="2">
    <source>
        <dbReference type="EMBL" id="KAH3772459.1"/>
    </source>
</evidence>
<dbReference type="EMBL" id="JAIWYP010000009">
    <property type="protein sequence ID" value="KAH3772459.1"/>
    <property type="molecule type" value="Genomic_DNA"/>
</dbReference>
<reference evidence="1" key="1">
    <citation type="journal article" date="2019" name="bioRxiv">
        <title>The Genome of the Zebra Mussel, Dreissena polymorpha: A Resource for Invasive Species Research.</title>
        <authorList>
            <person name="McCartney M.A."/>
            <person name="Auch B."/>
            <person name="Kono T."/>
            <person name="Mallez S."/>
            <person name="Zhang Y."/>
            <person name="Obille A."/>
            <person name="Becker A."/>
            <person name="Abrahante J.E."/>
            <person name="Garbe J."/>
            <person name="Badalamenti J.P."/>
            <person name="Herman A."/>
            <person name="Mangelson H."/>
            <person name="Liachko I."/>
            <person name="Sullivan S."/>
            <person name="Sone E.D."/>
            <person name="Koren S."/>
            <person name="Silverstein K.A.T."/>
            <person name="Beckman K.B."/>
            <person name="Gohl D.M."/>
        </authorList>
    </citation>
    <scope>NUCLEOTIDE SEQUENCE</scope>
    <source>
        <strain evidence="1">Duluth1</strain>
        <tissue evidence="1">Whole animal</tissue>
    </source>
</reference>
<protein>
    <submittedName>
        <fullName evidence="1">Uncharacterized protein</fullName>
    </submittedName>
</protein>